<evidence type="ECO:0000256" key="5">
    <source>
        <dbReference type="ARBA" id="ARBA00038306"/>
    </source>
</evidence>
<dbReference type="Gene3D" id="2.40.160.20">
    <property type="match status" value="1"/>
</dbReference>
<dbReference type="RefSeq" id="WP_247028653.1">
    <property type="nucleotide sequence ID" value="NZ_JALKCH010000005.1"/>
</dbReference>
<protein>
    <submittedName>
        <fullName evidence="8">Porin family protein</fullName>
    </submittedName>
</protein>
<dbReference type="Pfam" id="PF13505">
    <property type="entry name" value="OMP_b-brl"/>
    <property type="match status" value="1"/>
</dbReference>
<dbReference type="SUPFAM" id="SSF56925">
    <property type="entry name" value="OMPA-like"/>
    <property type="match status" value="1"/>
</dbReference>
<keyword evidence="2 6" id="KW-0732">Signal</keyword>
<evidence type="ECO:0000256" key="6">
    <source>
        <dbReference type="SAM" id="SignalP"/>
    </source>
</evidence>
<evidence type="ECO:0000313" key="8">
    <source>
        <dbReference type="EMBL" id="MCK0197066.1"/>
    </source>
</evidence>
<evidence type="ECO:0000256" key="1">
    <source>
        <dbReference type="ARBA" id="ARBA00004442"/>
    </source>
</evidence>
<feature type="domain" description="Outer membrane protein beta-barrel" evidence="7">
    <location>
        <begin position="9"/>
        <end position="214"/>
    </location>
</feature>
<gene>
    <name evidence="8" type="ORF">MWN34_09090</name>
</gene>
<keyword evidence="3" id="KW-0472">Membrane</keyword>
<dbReference type="InterPro" id="IPR027385">
    <property type="entry name" value="Beta-barrel_OMP"/>
</dbReference>
<evidence type="ECO:0000259" key="7">
    <source>
        <dbReference type="Pfam" id="PF13505"/>
    </source>
</evidence>
<organism evidence="8 9">
    <name type="scientific">Ancylobacter crimeensis</name>
    <dbReference type="NCBI Taxonomy" id="2579147"/>
    <lineage>
        <taxon>Bacteria</taxon>
        <taxon>Pseudomonadati</taxon>
        <taxon>Pseudomonadota</taxon>
        <taxon>Alphaproteobacteria</taxon>
        <taxon>Hyphomicrobiales</taxon>
        <taxon>Xanthobacteraceae</taxon>
        <taxon>Ancylobacter</taxon>
    </lineage>
</organism>
<evidence type="ECO:0000256" key="2">
    <source>
        <dbReference type="ARBA" id="ARBA00022729"/>
    </source>
</evidence>
<dbReference type="PANTHER" id="PTHR34001:SF3">
    <property type="entry name" value="BLL7405 PROTEIN"/>
    <property type="match status" value="1"/>
</dbReference>
<evidence type="ECO:0000256" key="4">
    <source>
        <dbReference type="ARBA" id="ARBA00023237"/>
    </source>
</evidence>
<keyword evidence="9" id="KW-1185">Reference proteome</keyword>
<evidence type="ECO:0000256" key="3">
    <source>
        <dbReference type="ARBA" id="ARBA00023136"/>
    </source>
</evidence>
<proteinExistence type="inferred from homology"/>
<feature type="signal peptide" evidence="6">
    <location>
        <begin position="1"/>
        <end position="20"/>
    </location>
</feature>
<sequence>MRKLTLATIAAALMTMPAYAADLSMPVKAPPVVEPAPAFSWTGFYLGANAGYGWGSAKFNSGVDLDGMDGGLVGGQIGYNLQYGQVVFGVETDLQYADMKDRFTFASGSSVSSELRYFGTVRARVGYAFDRILPYVTGGFAYGSNKVNLDYSTPVSEKNTQTGYTIGAGVEYAFTSNLSAKVEYLWTDLGDDTYAGRKVDVDFNTVRAGINYRF</sequence>
<dbReference type="PANTHER" id="PTHR34001">
    <property type="entry name" value="BLL7405 PROTEIN"/>
    <property type="match status" value="1"/>
</dbReference>
<dbReference type="InterPro" id="IPR011250">
    <property type="entry name" value="OMP/PagP_B-barrel"/>
</dbReference>
<comment type="subcellular location">
    <subcellularLocation>
        <location evidence="1">Cell outer membrane</location>
    </subcellularLocation>
</comment>
<accession>A0ABT0DAS9</accession>
<reference evidence="8 9" key="1">
    <citation type="submission" date="2022-04" db="EMBL/GenBank/DDBJ databases">
        <authorList>
            <person name="Grouzdev D.S."/>
            <person name="Pantiukh K.S."/>
            <person name="Krutkina M.S."/>
        </authorList>
    </citation>
    <scope>NUCLEOTIDE SEQUENCE [LARGE SCALE GENOMIC DNA]</scope>
    <source>
        <strain evidence="8 9">6x-1</strain>
    </source>
</reference>
<dbReference type="InterPro" id="IPR051692">
    <property type="entry name" value="OMP-like"/>
</dbReference>
<comment type="similarity">
    <text evidence="5">Belongs to the Omp25/RopB family.</text>
</comment>
<evidence type="ECO:0000313" key="9">
    <source>
        <dbReference type="Proteomes" id="UP001203284"/>
    </source>
</evidence>
<dbReference type="EMBL" id="JALKCH010000005">
    <property type="protein sequence ID" value="MCK0197066.1"/>
    <property type="molecule type" value="Genomic_DNA"/>
</dbReference>
<name>A0ABT0DAS9_9HYPH</name>
<comment type="caution">
    <text evidence="8">The sequence shown here is derived from an EMBL/GenBank/DDBJ whole genome shotgun (WGS) entry which is preliminary data.</text>
</comment>
<keyword evidence="4" id="KW-0998">Cell outer membrane</keyword>
<feature type="chain" id="PRO_5045483868" evidence="6">
    <location>
        <begin position="21"/>
        <end position="214"/>
    </location>
</feature>
<dbReference type="Proteomes" id="UP001203284">
    <property type="component" value="Unassembled WGS sequence"/>
</dbReference>